<evidence type="ECO:0000256" key="1">
    <source>
        <dbReference type="SAM" id="Coils"/>
    </source>
</evidence>
<comment type="caution">
    <text evidence="4">The sequence shown here is derived from an EMBL/GenBank/DDBJ whole genome shotgun (WGS) entry which is preliminary data.</text>
</comment>
<dbReference type="Proteomes" id="UP000286220">
    <property type="component" value="Unassembled WGS sequence"/>
</dbReference>
<accession>A0A413U8L1</accession>
<dbReference type="Pfam" id="PF00239">
    <property type="entry name" value="Resolvase"/>
    <property type="match status" value="1"/>
</dbReference>
<organism evidence="4 5">
    <name type="scientific">Agathobacter rectalis</name>
    <dbReference type="NCBI Taxonomy" id="39491"/>
    <lineage>
        <taxon>Bacteria</taxon>
        <taxon>Bacillati</taxon>
        <taxon>Bacillota</taxon>
        <taxon>Clostridia</taxon>
        <taxon>Lachnospirales</taxon>
        <taxon>Lachnospiraceae</taxon>
        <taxon>Agathobacter</taxon>
    </lineage>
</organism>
<protein>
    <submittedName>
        <fullName evidence="4">Recombinase family protein</fullName>
    </submittedName>
</protein>
<dbReference type="PROSITE" id="PS51736">
    <property type="entry name" value="RECOMBINASES_3"/>
    <property type="match status" value="1"/>
</dbReference>
<dbReference type="PANTHER" id="PTHR30461:SF23">
    <property type="entry name" value="DNA RECOMBINASE-RELATED"/>
    <property type="match status" value="1"/>
</dbReference>
<dbReference type="InterPro" id="IPR036162">
    <property type="entry name" value="Resolvase-like_N_sf"/>
</dbReference>
<dbReference type="Gene3D" id="3.40.50.1390">
    <property type="entry name" value="Resolvase, N-terminal catalytic domain"/>
    <property type="match status" value="1"/>
</dbReference>
<dbReference type="InterPro" id="IPR006119">
    <property type="entry name" value="Resolv_N"/>
</dbReference>
<dbReference type="SMART" id="SM00857">
    <property type="entry name" value="Resolvase"/>
    <property type="match status" value="1"/>
</dbReference>
<name>A0A413U8L1_9FIRM</name>
<evidence type="ECO:0000259" key="2">
    <source>
        <dbReference type="PROSITE" id="PS51736"/>
    </source>
</evidence>
<evidence type="ECO:0000259" key="3">
    <source>
        <dbReference type="PROSITE" id="PS51737"/>
    </source>
</evidence>
<dbReference type="GO" id="GO:0003677">
    <property type="term" value="F:DNA binding"/>
    <property type="evidence" value="ECO:0007669"/>
    <property type="project" value="InterPro"/>
</dbReference>
<dbReference type="Gene3D" id="3.90.1750.20">
    <property type="entry name" value="Putative Large Serine Recombinase, Chain B, Domain 2"/>
    <property type="match status" value="1"/>
</dbReference>
<dbReference type="EMBL" id="QSFZ01000001">
    <property type="protein sequence ID" value="RHA94657.1"/>
    <property type="molecule type" value="Genomic_DNA"/>
</dbReference>
<dbReference type="SUPFAM" id="SSF53041">
    <property type="entry name" value="Resolvase-like"/>
    <property type="match status" value="1"/>
</dbReference>
<evidence type="ECO:0000313" key="4">
    <source>
        <dbReference type="EMBL" id="RHA94657.1"/>
    </source>
</evidence>
<feature type="domain" description="Resolvase/invertase-type recombinase catalytic" evidence="2">
    <location>
        <begin position="25"/>
        <end position="173"/>
    </location>
</feature>
<dbReference type="GO" id="GO:0000150">
    <property type="term" value="F:DNA strand exchange activity"/>
    <property type="evidence" value="ECO:0007669"/>
    <property type="project" value="InterPro"/>
</dbReference>
<sequence length="637" mass="73359">MNDVQVIKANRNENRIRGRKVEILRVAAYCRVSTDSEDQLNSYKSQVMYYTDLIKKKPEWSLADIYADEAITGTQVTKREDFQRMINDCMNGDIDMVITKSISRFARNTLDTLKYVRMLKEKGIAVFFEDENINTLTMDGELLLVVLSSVAQQEVENISSNVKKGLKMKMQRGELVGFQGCLGYDYHKDTKSISVNEKEAEIVRYIFNRYIEGAGCTVIANELENLGYKTKYGSSRWVQSTVIGIIKNEKYKGDLLLGKTFTVDPISKRRLENFGEEDKFYIRDHHEAIISEEIFEEAQKILAKRNVNRGVHQEGQKRNKFSRKYAFSCMIKCGFCGGTLSRRNWHSSSAYTKTIWHCVTATKHGKKNCPHCKGIPEEVIENAFVKSYQLLCSDQHEVVSEFLQKVEDILKDDASLKRLPKIEKEMTDLQRRKEKLLDLRLDNNIDRDIYDKKNQELSEQLKKLQAEQLQLVELSKNQESTKTRIREFRKNLNSGELLENFDRVVFESVVERIIIGGYNDEGVEDPLKITFVYKTGIHSNLNAKDFKPKRKNAAAVHTDAELCSYASVEDNKLCLHSSSDTCRVRGCTTSGRYVRILDFRHFERHMMFSQSDRKTYKKAISDGVNVSVVLDVGCGNT</sequence>
<evidence type="ECO:0000313" key="5">
    <source>
        <dbReference type="Proteomes" id="UP000286220"/>
    </source>
</evidence>
<feature type="coiled-coil region" evidence="1">
    <location>
        <begin position="419"/>
        <end position="477"/>
    </location>
</feature>
<dbReference type="PROSITE" id="PS51737">
    <property type="entry name" value="RECOMBINASE_DNA_BIND"/>
    <property type="match status" value="1"/>
</dbReference>
<dbReference type="InterPro" id="IPR011109">
    <property type="entry name" value="DNA_bind_recombinase_dom"/>
</dbReference>
<gene>
    <name evidence="4" type="ORF">DW912_00905</name>
</gene>
<proteinExistence type="predicted"/>
<dbReference type="InterPro" id="IPR025827">
    <property type="entry name" value="Zn_ribbon_recom_dom"/>
</dbReference>
<keyword evidence="1" id="KW-0175">Coiled coil</keyword>
<reference evidence="4 5" key="1">
    <citation type="submission" date="2018-08" db="EMBL/GenBank/DDBJ databases">
        <title>A genome reference for cultivated species of the human gut microbiota.</title>
        <authorList>
            <person name="Zou Y."/>
            <person name="Xue W."/>
            <person name="Luo G."/>
        </authorList>
    </citation>
    <scope>NUCLEOTIDE SEQUENCE [LARGE SCALE GENOMIC DNA]</scope>
    <source>
        <strain evidence="4 5">AM42-17AT</strain>
    </source>
</reference>
<dbReference type="RefSeq" id="WP_118332485.1">
    <property type="nucleotide sequence ID" value="NZ_QSFZ01000001.1"/>
</dbReference>
<dbReference type="InterPro" id="IPR050639">
    <property type="entry name" value="SSR_resolvase"/>
</dbReference>
<dbReference type="AlphaFoldDB" id="A0A413U8L1"/>
<dbReference type="InterPro" id="IPR038109">
    <property type="entry name" value="DNA_bind_recomb_sf"/>
</dbReference>
<dbReference type="PANTHER" id="PTHR30461">
    <property type="entry name" value="DNA-INVERTASE FROM LAMBDOID PROPHAGE"/>
    <property type="match status" value="1"/>
</dbReference>
<dbReference type="CDD" id="cd00338">
    <property type="entry name" value="Ser_Recombinase"/>
    <property type="match status" value="1"/>
</dbReference>
<dbReference type="Pfam" id="PF07508">
    <property type="entry name" value="Recombinase"/>
    <property type="match status" value="1"/>
</dbReference>
<feature type="domain" description="Recombinase" evidence="3">
    <location>
        <begin position="181"/>
        <end position="308"/>
    </location>
</feature>
<dbReference type="Pfam" id="PF13408">
    <property type="entry name" value="Zn_ribbon_recom"/>
    <property type="match status" value="1"/>
</dbReference>